<dbReference type="EMBL" id="HBGA01097944">
    <property type="protein sequence ID" value="CAD9025427.1"/>
    <property type="molecule type" value="Transcribed_RNA"/>
</dbReference>
<dbReference type="GO" id="GO:0005524">
    <property type="term" value="F:ATP binding"/>
    <property type="evidence" value="ECO:0007669"/>
    <property type="project" value="UniProtKB-UniRule"/>
</dbReference>
<dbReference type="InterPro" id="IPR008271">
    <property type="entry name" value="Ser/Thr_kinase_AS"/>
</dbReference>
<feature type="domain" description="Protein kinase" evidence="8">
    <location>
        <begin position="48"/>
        <end position="336"/>
    </location>
</feature>
<feature type="compositionally biased region" description="Low complexity" evidence="7">
    <location>
        <begin position="429"/>
        <end position="438"/>
    </location>
</feature>
<dbReference type="AlphaFoldDB" id="A0A7S1IXI5"/>
<keyword evidence="3 6" id="KW-0547">Nucleotide-binding</keyword>
<name>A0A7S1IXI5_9EUGL</name>
<dbReference type="PROSITE" id="PS00108">
    <property type="entry name" value="PROTEIN_KINASE_ST"/>
    <property type="match status" value="1"/>
</dbReference>
<feature type="binding site" evidence="6">
    <location>
        <position position="78"/>
    </location>
    <ligand>
        <name>ATP</name>
        <dbReference type="ChEBI" id="CHEBI:30616"/>
    </ligand>
</feature>
<sequence>MVGADAAEHPIFGSQPVGEAPGTIHPLDDEWYMYEATNGMKFNLPKRYTVKEELGTGSYAAVLSADDQVTGEVIAIKKCDQLFRHPEDGKRVLREIKLLQFFDHPNLVKIRGLLPPRSPTFLDVYILTEFLDMDLKELLQTVGPLDEESCQSIMYQVTCGLNYIHSAEVIHRDLKPDNILLNVKNNSIVAKICDFNLSRQMQRRDMTREVVSAAYRPPELLLQAKAGYNSAVDLWSMGCIQYEMVTAKQLFPGKKPKHTLCRVLSTIPLPPFSDLDWLTHESQTFLRKNCPPLRTTVQAKLHGRMSATGIQLVNKLLMVEPGKRPTAAEVLKHPYLKKMQNPNNEAIANKKFQWPSDRVNLSATRLRTMFWMEMLGSESGTGLPRADGVDPVQPLPPPSTSMSPMPQYGLGGSGDLPPAYHVHQLEHFPPTSSSPPSSSRHHSPPPSPERTVVSARDYPDRKLVPGLPLAAAGTYNSLTSASGPPSSQRGPPSVRSSTPPLHLAETANPQSLASPHTGTTAVRSRSPPLETKSVEAKSALDSTLESTSPAGSHHSESSSSNSSDMVVLHGQTTAPPVPPIAGLRSASPDRTRDLSLNSTVSTQHAMPSPHGKSALPSPHSAPAGVYAVPASPLRPVTPSAPSYPGAHSRAANTIPHRSHSPNPQHQRPLSQSNASKSTRPASPGPSSKPRSSSPGLVLESWNSAPSPPSKSVGSRTVGKVGGLDRPVSAVSSGARAKPSTVRPSSTLAYPTATAKTRSMSPPPTSLTRSTSYMQPTAASRNKPTASSIPQHQPAPQNGHRSVSQPLMMRSGYAAPPSIPKATSMVRKAPVSQRSTPATLAYPSSAASAMPTRRSVSQPKTIDAMSRPQTIPPTPLSARRSKSSALRLNSPTPSSLSTRRS</sequence>
<feature type="compositionally biased region" description="Low complexity" evidence="7">
    <location>
        <begin position="480"/>
        <end position="497"/>
    </location>
</feature>
<dbReference type="SUPFAM" id="SSF56112">
    <property type="entry name" value="Protein kinase-like (PK-like)"/>
    <property type="match status" value="1"/>
</dbReference>
<keyword evidence="4" id="KW-0418">Kinase</keyword>
<evidence type="ECO:0000256" key="5">
    <source>
        <dbReference type="ARBA" id="ARBA00022840"/>
    </source>
</evidence>
<keyword evidence="2" id="KW-0808">Transferase</keyword>
<dbReference type="PROSITE" id="PS00107">
    <property type="entry name" value="PROTEIN_KINASE_ATP"/>
    <property type="match status" value="1"/>
</dbReference>
<evidence type="ECO:0000313" key="9">
    <source>
        <dbReference type="EMBL" id="CAD9025427.1"/>
    </source>
</evidence>
<reference evidence="9" key="1">
    <citation type="submission" date="2021-01" db="EMBL/GenBank/DDBJ databases">
        <authorList>
            <person name="Corre E."/>
            <person name="Pelletier E."/>
            <person name="Niang G."/>
            <person name="Scheremetjew M."/>
            <person name="Finn R."/>
            <person name="Kale V."/>
            <person name="Holt S."/>
            <person name="Cochrane G."/>
            <person name="Meng A."/>
            <person name="Brown T."/>
            <person name="Cohen L."/>
        </authorList>
    </citation>
    <scope>NUCLEOTIDE SEQUENCE</scope>
    <source>
        <strain evidence="9">NIES-381</strain>
    </source>
</reference>
<dbReference type="Gene3D" id="1.10.510.10">
    <property type="entry name" value="Transferase(Phosphotransferase) domain 1"/>
    <property type="match status" value="1"/>
</dbReference>
<dbReference type="Gene3D" id="3.30.200.20">
    <property type="entry name" value="Phosphorylase Kinase, domain 1"/>
    <property type="match status" value="1"/>
</dbReference>
<proteinExistence type="predicted"/>
<dbReference type="InterPro" id="IPR050117">
    <property type="entry name" value="MAPK"/>
</dbReference>
<dbReference type="FunFam" id="1.10.510.10:FF:000624">
    <property type="entry name" value="Mitogen-activated protein kinase"/>
    <property type="match status" value="1"/>
</dbReference>
<dbReference type="SMART" id="SM00220">
    <property type="entry name" value="S_TKc"/>
    <property type="match status" value="1"/>
</dbReference>
<feature type="compositionally biased region" description="Low complexity" evidence="7">
    <location>
        <begin position="546"/>
        <end position="563"/>
    </location>
</feature>
<keyword evidence="1" id="KW-0723">Serine/threonine-protein kinase</keyword>
<dbReference type="PANTHER" id="PTHR24055">
    <property type="entry name" value="MITOGEN-ACTIVATED PROTEIN KINASE"/>
    <property type="match status" value="1"/>
</dbReference>
<dbReference type="GO" id="GO:0004674">
    <property type="term" value="F:protein serine/threonine kinase activity"/>
    <property type="evidence" value="ECO:0007669"/>
    <property type="project" value="UniProtKB-KW"/>
</dbReference>
<dbReference type="InterPro" id="IPR000719">
    <property type="entry name" value="Prot_kinase_dom"/>
</dbReference>
<dbReference type="Pfam" id="PF00069">
    <property type="entry name" value="Pkinase"/>
    <property type="match status" value="1"/>
</dbReference>
<evidence type="ECO:0000256" key="7">
    <source>
        <dbReference type="SAM" id="MobiDB-lite"/>
    </source>
</evidence>
<dbReference type="PROSITE" id="PS50011">
    <property type="entry name" value="PROTEIN_KINASE_DOM"/>
    <property type="match status" value="1"/>
</dbReference>
<protein>
    <recommendedName>
        <fullName evidence="8">Protein kinase domain-containing protein</fullName>
    </recommendedName>
</protein>
<evidence type="ECO:0000256" key="1">
    <source>
        <dbReference type="ARBA" id="ARBA00022527"/>
    </source>
</evidence>
<feature type="compositionally biased region" description="Polar residues" evidence="7">
    <location>
        <begin position="507"/>
        <end position="523"/>
    </location>
</feature>
<evidence type="ECO:0000256" key="4">
    <source>
        <dbReference type="ARBA" id="ARBA00022777"/>
    </source>
</evidence>
<feature type="compositionally biased region" description="Polar residues" evidence="7">
    <location>
        <begin position="660"/>
        <end position="679"/>
    </location>
</feature>
<evidence type="ECO:0000259" key="8">
    <source>
        <dbReference type="PROSITE" id="PS50011"/>
    </source>
</evidence>
<dbReference type="InterPro" id="IPR011009">
    <property type="entry name" value="Kinase-like_dom_sf"/>
</dbReference>
<feature type="region of interest" description="Disordered" evidence="7">
    <location>
        <begin position="475"/>
        <end position="900"/>
    </location>
</feature>
<feature type="compositionally biased region" description="Polar residues" evidence="7">
    <location>
        <begin position="772"/>
        <end position="804"/>
    </location>
</feature>
<keyword evidence="5 6" id="KW-0067">ATP-binding</keyword>
<accession>A0A7S1IXI5</accession>
<feature type="region of interest" description="Disordered" evidence="7">
    <location>
        <begin position="381"/>
        <end position="455"/>
    </location>
</feature>
<evidence type="ECO:0000256" key="2">
    <source>
        <dbReference type="ARBA" id="ARBA00022679"/>
    </source>
</evidence>
<evidence type="ECO:0000256" key="6">
    <source>
        <dbReference type="PROSITE-ProRule" id="PRU10141"/>
    </source>
</evidence>
<feature type="compositionally biased region" description="Low complexity" evidence="7">
    <location>
        <begin position="882"/>
        <end position="900"/>
    </location>
</feature>
<dbReference type="InterPro" id="IPR017441">
    <property type="entry name" value="Protein_kinase_ATP_BS"/>
</dbReference>
<feature type="compositionally biased region" description="Low complexity" evidence="7">
    <location>
        <begin position="680"/>
        <end position="694"/>
    </location>
</feature>
<gene>
    <name evidence="9" type="ORF">EGYM00392_LOCUS36555</name>
</gene>
<organism evidence="9">
    <name type="scientific">Eutreptiella gymnastica</name>
    <dbReference type="NCBI Taxonomy" id="73025"/>
    <lineage>
        <taxon>Eukaryota</taxon>
        <taxon>Discoba</taxon>
        <taxon>Euglenozoa</taxon>
        <taxon>Euglenida</taxon>
        <taxon>Spirocuta</taxon>
        <taxon>Euglenophyceae</taxon>
        <taxon>Eutreptiales</taxon>
        <taxon>Eutreptiaceae</taxon>
        <taxon>Eutreptiella</taxon>
    </lineage>
</organism>
<feature type="compositionally biased region" description="Polar residues" evidence="7">
    <location>
        <begin position="700"/>
        <end position="714"/>
    </location>
</feature>
<feature type="compositionally biased region" description="Polar residues" evidence="7">
    <location>
        <begin position="594"/>
        <end position="605"/>
    </location>
</feature>
<evidence type="ECO:0000256" key="3">
    <source>
        <dbReference type="ARBA" id="ARBA00022741"/>
    </source>
</evidence>